<evidence type="ECO:0000313" key="1">
    <source>
        <dbReference type="EMBL" id="KAJ9117826.1"/>
    </source>
</evidence>
<reference evidence="1" key="1">
    <citation type="submission" date="2023-04" db="EMBL/GenBank/DDBJ databases">
        <title>Draft Genome sequencing of Naganishia species isolated from polar environments using Oxford Nanopore Technology.</title>
        <authorList>
            <person name="Leo P."/>
            <person name="Venkateswaran K."/>
        </authorList>
    </citation>
    <scope>NUCLEOTIDE SEQUENCE</scope>
    <source>
        <strain evidence="1">MNA-CCFEE 5262</strain>
    </source>
</reference>
<evidence type="ECO:0000313" key="2">
    <source>
        <dbReference type="Proteomes" id="UP001230649"/>
    </source>
</evidence>
<comment type="caution">
    <text evidence="1">The sequence shown here is derived from an EMBL/GenBank/DDBJ whole genome shotgun (WGS) entry which is preliminary data.</text>
</comment>
<gene>
    <name evidence="1" type="ORF">QFC20_000106</name>
</gene>
<organism evidence="1 2">
    <name type="scientific">Naganishia adeliensis</name>
    <dbReference type="NCBI Taxonomy" id="92952"/>
    <lineage>
        <taxon>Eukaryota</taxon>
        <taxon>Fungi</taxon>
        <taxon>Dikarya</taxon>
        <taxon>Basidiomycota</taxon>
        <taxon>Agaricomycotina</taxon>
        <taxon>Tremellomycetes</taxon>
        <taxon>Filobasidiales</taxon>
        <taxon>Filobasidiaceae</taxon>
        <taxon>Naganishia</taxon>
    </lineage>
</organism>
<proteinExistence type="predicted"/>
<dbReference type="Proteomes" id="UP001230649">
    <property type="component" value="Unassembled WGS sequence"/>
</dbReference>
<name>A0ACC2X359_9TREE</name>
<accession>A0ACC2X359</accession>
<sequence>MSASPPYTAGINPQAVVRNKSSRQSVPRTRYRACLICSYVQTSPDWLAYGCPNCEELLNSVGSQERVKQCTSLQFDGVIAMLRPDQSWVARWQRLGPMRPGLYAARVIGRPPRDVLRKLKEKGVPYVPRDDVAGENAQNQEDDEAVDDEDDYEDDGMVVEDDAEEVEEDEEDTGRGGGRGGGRASGGRKTNIRFEVSSDESDEE</sequence>
<dbReference type="EMBL" id="JASBWS010000001">
    <property type="protein sequence ID" value="KAJ9117826.1"/>
    <property type="molecule type" value="Genomic_DNA"/>
</dbReference>
<keyword evidence="2" id="KW-1185">Reference proteome</keyword>
<protein>
    <submittedName>
        <fullName evidence="1">Uncharacterized protein</fullName>
    </submittedName>
</protein>